<reference evidence="2" key="1">
    <citation type="submission" date="2025-08" db="UniProtKB">
        <authorList>
            <consortium name="RefSeq"/>
        </authorList>
    </citation>
    <scope>IDENTIFICATION</scope>
    <source>
        <tissue evidence="2">Whole body</tissue>
    </source>
</reference>
<dbReference type="RefSeq" id="XP_026672018.1">
    <property type="nucleotide sequence ID" value="XM_026816217.1"/>
</dbReference>
<dbReference type="Pfam" id="PF10199">
    <property type="entry name" value="Adaptin_binding"/>
    <property type="match status" value="1"/>
</dbReference>
<feature type="non-terminal residue" evidence="2">
    <location>
        <position position="1"/>
    </location>
</feature>
<sequence length="264" mass="29559">HSVYFRVLFLGIGGEKLSDQDHRFDSYLWNIQNKYYEARVLICVTEKPASDIPIDGVEALIVHHDALAENAEENLKAWSPLIGSLAESAEVLLFSCNVTTDSVAKDTVIKWCLQNRFELIESSRPDDVDGSAEADAENNKYGIERIIEALHAHIWSNMILKSGKSSSSSSSELEEQNVDVNQVEKQFENIVLNQNSTETTSPMENMLDGIMGEENVDFGELFSQLRAMKEHAAMLPTDQRRIAAEQLVTAFWKAMGGDPSEMED</sequence>
<evidence type="ECO:0000313" key="2">
    <source>
        <dbReference type="RefSeq" id="XP_026672018.1"/>
    </source>
</evidence>
<dbReference type="Gene3D" id="3.40.50.11960">
    <property type="match status" value="1"/>
</dbReference>
<proteinExistence type="predicted"/>
<organism evidence="1 2">
    <name type="scientific">Ceratina calcarata</name>
    <dbReference type="NCBI Taxonomy" id="156304"/>
    <lineage>
        <taxon>Eukaryota</taxon>
        <taxon>Metazoa</taxon>
        <taxon>Ecdysozoa</taxon>
        <taxon>Arthropoda</taxon>
        <taxon>Hexapoda</taxon>
        <taxon>Insecta</taxon>
        <taxon>Pterygota</taxon>
        <taxon>Neoptera</taxon>
        <taxon>Endopterygota</taxon>
        <taxon>Hymenoptera</taxon>
        <taxon>Apocrita</taxon>
        <taxon>Aculeata</taxon>
        <taxon>Apoidea</taxon>
        <taxon>Anthophila</taxon>
        <taxon>Apidae</taxon>
        <taxon>Ceratina</taxon>
        <taxon>Zadontomerus</taxon>
    </lineage>
</organism>
<gene>
    <name evidence="2" type="primary">LOC108628105</name>
</gene>
<dbReference type="PANTHER" id="PTHR14659">
    <property type="entry name" value="ALPHA- AND GAMMA-ADAPTIN-BINDING PROTEIN P34"/>
    <property type="match status" value="1"/>
</dbReference>
<dbReference type="PANTHER" id="PTHR14659:SF1">
    <property type="entry name" value="ALPHA- AND GAMMA-ADAPTIN-BINDING PROTEIN P34"/>
    <property type="match status" value="1"/>
</dbReference>
<evidence type="ECO:0000313" key="1">
    <source>
        <dbReference type="Proteomes" id="UP000694925"/>
    </source>
</evidence>
<keyword evidence="1" id="KW-1185">Reference proteome</keyword>
<dbReference type="GeneID" id="108628105"/>
<dbReference type="AlphaFoldDB" id="A0AAJ7S6X2"/>
<dbReference type="InterPro" id="IPR019341">
    <property type="entry name" value="Alpha/Gamma-adaptin-bd_p34"/>
</dbReference>
<dbReference type="KEGG" id="ccal:108628105"/>
<name>A0AAJ7S6X2_9HYME</name>
<protein>
    <submittedName>
        <fullName evidence="2">Alpha- and gamma-adaptin-binding protein p34-like</fullName>
    </submittedName>
</protein>
<accession>A0AAJ7S6X2</accession>
<dbReference type="Proteomes" id="UP000694925">
    <property type="component" value="Unplaced"/>
</dbReference>